<feature type="signal peptide" evidence="1">
    <location>
        <begin position="1"/>
        <end position="18"/>
    </location>
</feature>
<dbReference type="EMBL" id="FXUV01000074">
    <property type="protein sequence ID" value="SMQ13523.1"/>
    <property type="molecule type" value="Genomic_DNA"/>
</dbReference>
<evidence type="ECO:0000313" key="3">
    <source>
        <dbReference type="EMBL" id="SNB78232.1"/>
    </source>
</evidence>
<organism evidence="2">
    <name type="scientific">Kingella negevensis</name>
    <dbReference type="NCBI Taxonomy" id="1522312"/>
    <lineage>
        <taxon>Bacteria</taxon>
        <taxon>Pseudomonadati</taxon>
        <taxon>Pseudomonadota</taxon>
        <taxon>Betaproteobacteria</taxon>
        <taxon>Neisseriales</taxon>
        <taxon>Neisseriaceae</taxon>
        <taxon>Kingella</taxon>
    </lineage>
</organism>
<evidence type="ECO:0000256" key="1">
    <source>
        <dbReference type="SAM" id="SignalP"/>
    </source>
</evidence>
<feature type="chain" id="PRO_5015075214" description="Lipoprotein" evidence="1">
    <location>
        <begin position="19"/>
        <end position="125"/>
    </location>
</feature>
<accession>A0A238HIG2</accession>
<evidence type="ECO:0008006" key="5">
    <source>
        <dbReference type="Google" id="ProtNLM"/>
    </source>
</evidence>
<evidence type="ECO:0000313" key="4">
    <source>
        <dbReference type="Proteomes" id="UP000215450"/>
    </source>
</evidence>
<dbReference type="OrthoDB" id="8607029at2"/>
<dbReference type="EMBL" id="FXUV02000043">
    <property type="protein sequence ID" value="SNB78232.1"/>
    <property type="molecule type" value="Genomic_DNA"/>
</dbReference>
<dbReference type="AlphaFoldDB" id="A0A238HIG2"/>
<proteinExistence type="predicted"/>
<keyword evidence="4" id="KW-1185">Reference proteome</keyword>
<dbReference type="Proteomes" id="UP000215450">
    <property type="component" value="Unassembled WGS sequence"/>
</dbReference>
<name>A0A238HIG2_9NEIS</name>
<evidence type="ECO:0000313" key="2">
    <source>
        <dbReference type="EMBL" id="SMQ13523.1"/>
    </source>
</evidence>
<protein>
    <recommendedName>
        <fullName evidence="5">Lipoprotein</fullName>
    </recommendedName>
</protein>
<dbReference type="RefSeq" id="WP_095063447.1">
    <property type="nucleotide sequence ID" value="NZ_FXUV02000043.1"/>
</dbReference>
<keyword evidence="1" id="KW-0732">Signal</keyword>
<reference evidence="3 4" key="2">
    <citation type="submission" date="2017-06" db="EMBL/GenBank/DDBJ databases">
        <authorList>
            <person name="Kim H.J."/>
            <person name="Triplett B.A."/>
        </authorList>
    </citation>
    <scope>NUCLEOTIDE SEQUENCE [LARGE SCALE GENOMIC DNA]</scope>
    <source>
        <strain evidence="3">Kingella_eburonensis</strain>
    </source>
</reference>
<dbReference type="STRING" id="1522312.GCA_900177895_01805"/>
<sequence length="125" mass="13252">MKKIATTLITAILLSACASGTSDTSSTGGLSASSLGKSAVQMYVQNKCTTELQGRSEWRLAALAMSQAQQTEWENKICGCVSEEAPNQITAADLPQLLTETGRVKVAADVTTKTVTACYKKLFTK</sequence>
<dbReference type="PROSITE" id="PS51257">
    <property type="entry name" value="PROKAR_LIPOPROTEIN"/>
    <property type="match status" value="1"/>
</dbReference>
<reference evidence="2" key="1">
    <citation type="submission" date="2017-05" db="EMBL/GenBank/DDBJ databases">
        <authorList>
            <person name="Song R."/>
            <person name="Chenine A.L."/>
            <person name="Ruprecht R.M."/>
        </authorList>
    </citation>
    <scope>NUCLEOTIDE SEQUENCE</scope>
    <source>
        <strain evidence="2">Kingella_eburonensis</strain>
    </source>
</reference>
<gene>
    <name evidence="3" type="ORF">KEBURONENSIS_00382</name>
    <name evidence="2" type="ORF">KEBURONENSIS_00621</name>
</gene>